<name>A3U514_CROAH</name>
<dbReference type="EMBL" id="CP002046">
    <property type="protein sequence ID" value="EAP87331.1"/>
    <property type="molecule type" value="Genomic_DNA"/>
</dbReference>
<dbReference type="STRING" id="216432.CA2559_01210"/>
<dbReference type="RefSeq" id="WP_013186009.1">
    <property type="nucleotide sequence ID" value="NC_014230.1"/>
</dbReference>
<feature type="domain" description="Gliding motility protein SprA N-terminal" evidence="3">
    <location>
        <begin position="53"/>
        <end position="448"/>
    </location>
</feature>
<dbReference type="KEGG" id="cat:CA2559_01210"/>
<feature type="signal peptide" evidence="2">
    <location>
        <begin position="1"/>
        <end position="28"/>
    </location>
</feature>
<dbReference type="HOGENOM" id="CLU_228605_0_0_10"/>
<dbReference type="InterPro" id="IPR026377">
    <property type="entry name" value="Cell_surface_SprA"/>
</dbReference>
<feature type="region of interest" description="Disordered" evidence="1">
    <location>
        <begin position="1963"/>
        <end position="2006"/>
    </location>
</feature>
<dbReference type="Proteomes" id="UP000002297">
    <property type="component" value="Chromosome"/>
</dbReference>
<gene>
    <name evidence="4" type="ordered locus">CA2559_01210</name>
</gene>
<reference evidence="4 5" key="1">
    <citation type="journal article" date="2010" name="J. Bacteriol.">
        <title>The complete genome sequence of Croceibacter atlanticus HTCC2559T.</title>
        <authorList>
            <person name="Oh H.M."/>
            <person name="Kang I."/>
            <person name="Ferriera S."/>
            <person name="Giovannoni S.J."/>
            <person name="Cho J.C."/>
        </authorList>
    </citation>
    <scope>NUCLEOTIDE SEQUENCE [LARGE SCALE GENOMIC DNA]</scope>
    <source>
        <strain evidence="5">ATCC BAA-628 / HTCC2559 / KCTC 12090</strain>
    </source>
</reference>
<accession>A3U514</accession>
<evidence type="ECO:0000313" key="4">
    <source>
        <dbReference type="EMBL" id="EAP87331.1"/>
    </source>
</evidence>
<feature type="chain" id="PRO_5002659802" description="Gliding motility protein SprA N-terminal domain-containing protein" evidence="2">
    <location>
        <begin position="29"/>
        <end position="2463"/>
    </location>
</feature>
<dbReference type="eggNOG" id="COG1747">
    <property type="taxonomic scope" value="Bacteria"/>
</dbReference>
<feature type="region of interest" description="Disordered" evidence="1">
    <location>
        <begin position="485"/>
        <end position="546"/>
    </location>
</feature>
<sequence length="2463" mass="277336">MANFYFKIPALKTAILLFALLGAYSVTAQEETEQDSTSTGYSLGKIELSDPNSILNKYTYDVDLDRYVYTQKLGEFNISYPLILTPDEYQRLIFQEEMRKYFNEKSDALSGKKEGTEEEQKNLLPNFYVNNNFFESVFGGREIEVIPTGTVEVDLGVLYTKQDNPSFSPRNRSNLTFDFDQRISLSLLGKVGKRLQVTANYDTEASFDFQNQIKLEYTPTEDDIVRKIEIGNVSLPLNSSLIQGAQSLFGAKVEMQFGKTTITGVYSEQNSERNTVNVEGGDAVQDFEKFILDYDENKHFFLSHYFRDTYDRSLANYPFINSNVQITRIQVWVTNRTNNTQSLVDARNIVAIQDIGESDQNNIGLDNQPAGFVNEAPGSFPDNENNDFNPFGIGNPQQQSILNNQIRDVATIGQGFGTQVTEGRDYGVLENARQLQNNEYTINTQLGYISLNQRLSNDEILGVAFQYTVGGQVFQVGEFANDGVEATASNPDTDLDGILDSVDADVDGDGTNDNGQDTDGDGINDASDVDQTNGQDANNDGIDDAALPPNMSAIVNQTLVVKMLKSPITNVNEPIWDLMMKNIYSLDAFDVSAEDFRFNILYTDPQPLNYIQSVGADPLPDDVEQTTLLRVLNLDKLNAYNDPVLEGDGFFDYVPGLTIDPQNGRIIFTSTEPFGEYLFNKLRLNPSEDYDDEMDGSDNELLTYNSNQREYVFKKLYTTTKIQAEQESAEKNKFQLKGRYKSSGVDGIPIGGFNIPQGSVTVTAGGRVLQEGVDYVVNYQFGRVQILDESLLASDVPIQISTESNALFGQQTKRFTGLNVEHRFNENFLIGGTYLNLNERPITQKANYGYEPINNSIYGFNINYSTEVPWLTRFANHLPNIDTEVESNFSIRGEFAYLQPGSPSGDNFRGETVTYVDDFEASQTSISILTPLSWELSSVPTGPNGFDGGFGNGDLRVNDRRARINWYTVDPIFYSNQRPDGVSDADLSDYKTRRVFIDEIFPETTIVQGQPQVLFPMDIAFYPEERGQYNYATGANGTNTLPNPEQNFGGITRQITNTNFEQSNVEYIEFWLLDPFIYDENAGSTGGTISFNLGSISEDVLKDGRKQYENGLPEDGGTAQTQSTAFGKVPQNQSLVYAFDTEGQARVNQDVGFDGLDDAEEASRFGDFAGLADPSNDNYNYFLNAQGSITERYRQYNGTQGNSPTDVSQDNRGNTTFPTVEDVNRDNTMNTIDSYLQLNVPIAPNQMSPDTNEFVTDVRELDVNTVDGGTLPTRWVQFRVPLQFPQDSNDPLREVVGGIGDLRSVRFMRMFLQDFQENIHLRFATLDLVRGDYRRYNVAIQPDGNNPTTDDALFEVTSVSEEMTSNYEPPPGVIREEFVNNNQSVLEDEQSLALTVSGLKPNDSRAVYKNFQVDMRQYEKLQMFLHAESLPNETPLEDDEMVAFIRMGLDFTDNFYQVEIPLKVTTPNATNAAEIWPSENELQLPLDLLQTVKATVLGSDQFAQTDLNFFNENGEVSLDNVSGELRVGIKGNPSFGNVRVIMLGVKNTNDNNLDETSGQVWFNELRLSGLKNEGGWAAVVNMDANVADFMNVSATGRRSTVGFGSIEQGPNQRSREDVQSYDVTTNVSVGQLLPKNWGVQIPFNYTRGEELITPQYDPEFLDLELDDRIDAAQDSQTADAIKERAEDYTRRQSVSIIGLRKNRVVSTEPGAEPKTPMPYDIENFTLSGTYNQTDHRDFEIEESIDQNVRVGATYEYAVPEVTIEPFKKIAVLDSSAYFKPIKDFNFNPLPTSISLGSNIQRQYNRQRFRSFLGEGNIIPQLYQRNYLYDWQFALNWKLSKSLNFNYTTGNNFVVRNYVNDDLTQDQTIGLWDGFFETGTPNIHTQNLQLNYELPLNKIPLLEFVKSTYSYESSYQWQRGSEIFNNLQDQGIPRLGNTVQNSMKHELNSTLDLQRLYNYVGLKKKQKKTNARRTSTNRRDLRQGQTSTPRLAAQGNQDNTPSNKLSGADKAINTGIGLLTAVKKLQVSYIERQGTFLPGYTPTVGFIGSVRPTVGFTLGSQRDVREEAARRGWLTLYDQFNQQYQEVENRELNIQATVDLLPDLKIDLNAARNYSETFQENYRVTGSGIGDYQYNSLTPNTFGNFSISTVLIATAFSQSDQDSSEAFDTFRENRLVVARRLAAQNGQDPTDVDENGFPSGYGRGNQAVLLPAFLSAYSGKDVNSVSLGAFRDTPLPNWTIKYTGLMRLKWFKDNFKRFSLNHAYNSVYTLSQFQTNIDFDTNNPFGDNNRDQAGNFKNRTLFSNVNITEAFSPLVKIDMETNNSIKILAEIRKDRALSLSFDNNLLTEISGNEYIVGLGYRIKDLKIATRVAGKRRILSSDLNFKADISYRRNKTIIRYLDLDNSQTTAGQNIWTINFTTDYALTKNLTALFYYDHSFSTYEISTAFPQTTIRGGITLRYNFGN</sequence>
<dbReference type="NCBIfam" id="TIGR04189">
    <property type="entry name" value="surface_SprA"/>
    <property type="match status" value="1"/>
</dbReference>
<feature type="domain" description="Gliding motility protein SprA N-terminal" evidence="3">
    <location>
        <begin position="1171"/>
        <end position="1668"/>
    </location>
</feature>
<evidence type="ECO:0000313" key="5">
    <source>
        <dbReference type="Proteomes" id="UP000002297"/>
    </source>
</evidence>
<evidence type="ECO:0000259" key="3">
    <source>
        <dbReference type="Pfam" id="PF14349"/>
    </source>
</evidence>
<dbReference type="Pfam" id="PF14349">
    <property type="entry name" value="SprA_N"/>
    <property type="match status" value="2"/>
</dbReference>
<keyword evidence="2" id="KW-0732">Signal</keyword>
<protein>
    <recommendedName>
        <fullName evidence="3">Gliding motility protein SprA N-terminal domain-containing protein</fullName>
    </recommendedName>
</protein>
<evidence type="ECO:0000256" key="1">
    <source>
        <dbReference type="SAM" id="MobiDB-lite"/>
    </source>
</evidence>
<feature type="compositionally biased region" description="Polar residues" evidence="1">
    <location>
        <begin position="1982"/>
        <end position="2004"/>
    </location>
</feature>
<dbReference type="GeneID" id="89452044"/>
<feature type="compositionally biased region" description="Acidic residues" evidence="1">
    <location>
        <begin position="493"/>
        <end position="522"/>
    </location>
</feature>
<dbReference type="InterPro" id="IPR025684">
    <property type="entry name" value="SprA_N_dom"/>
</dbReference>
<organism evidence="4 5">
    <name type="scientific">Croceibacter atlanticus (strain ATCC BAA-628 / JCM 21780 / CIP 108009 / IAM 15332 / KCTC 12090 / HTCC2559)</name>
    <dbReference type="NCBI Taxonomy" id="216432"/>
    <lineage>
        <taxon>Bacteria</taxon>
        <taxon>Pseudomonadati</taxon>
        <taxon>Bacteroidota</taxon>
        <taxon>Flavobacteriia</taxon>
        <taxon>Flavobacteriales</taxon>
        <taxon>Flavobacteriaceae</taxon>
        <taxon>Croceibacter</taxon>
    </lineage>
</organism>
<keyword evidence="5" id="KW-1185">Reference proteome</keyword>
<proteinExistence type="predicted"/>
<evidence type="ECO:0000256" key="2">
    <source>
        <dbReference type="SAM" id="SignalP"/>
    </source>
</evidence>
<feature type="compositionally biased region" description="Polar residues" evidence="1">
    <location>
        <begin position="529"/>
        <end position="538"/>
    </location>
</feature>